<dbReference type="GO" id="GO:0006310">
    <property type="term" value="P:DNA recombination"/>
    <property type="evidence" value="ECO:0007669"/>
    <property type="project" value="UniProtKB-KW"/>
</dbReference>
<dbReference type="Gene3D" id="1.10.443.10">
    <property type="entry name" value="Intergrase catalytic core"/>
    <property type="match status" value="1"/>
</dbReference>
<dbReference type="SUPFAM" id="SSF56349">
    <property type="entry name" value="DNA breaking-rejoining enzymes"/>
    <property type="match status" value="1"/>
</dbReference>
<keyword evidence="3" id="KW-1185">Reference proteome</keyword>
<evidence type="ECO:0000313" key="2">
    <source>
        <dbReference type="EMBL" id="KAF9039561.1"/>
    </source>
</evidence>
<name>A0A9P5TWL1_9AGAR</name>
<accession>A0A9P5TWL1</accession>
<dbReference type="GO" id="GO:0015074">
    <property type="term" value="P:DNA integration"/>
    <property type="evidence" value="ECO:0007669"/>
    <property type="project" value="InterPro"/>
</dbReference>
<proteinExistence type="predicted"/>
<feature type="non-terminal residue" evidence="2">
    <location>
        <position position="143"/>
    </location>
</feature>
<gene>
    <name evidence="2" type="ORF">BDP27DRAFT_1524002</name>
</gene>
<organism evidence="2 3">
    <name type="scientific">Rhodocollybia butyracea</name>
    <dbReference type="NCBI Taxonomy" id="206335"/>
    <lineage>
        <taxon>Eukaryota</taxon>
        <taxon>Fungi</taxon>
        <taxon>Dikarya</taxon>
        <taxon>Basidiomycota</taxon>
        <taxon>Agaricomycotina</taxon>
        <taxon>Agaricomycetes</taxon>
        <taxon>Agaricomycetidae</taxon>
        <taxon>Agaricales</taxon>
        <taxon>Marasmiineae</taxon>
        <taxon>Omphalotaceae</taxon>
        <taxon>Rhodocollybia</taxon>
    </lineage>
</organism>
<dbReference type="AlphaFoldDB" id="A0A9P5TWL1"/>
<sequence>LKVENLYFSERKDHIHIRPYTSKSKQHGGVEGFDLYFETEEGMIPLCVCRALRDWLRITGITTGYLFPRMYDYNRLGPSQTHMDQSEFLQLFRNMLMDIGQDPDSFGIHALRRGGCQWMFQDVRMSLPDVLNWEAGVLTLLMP</sequence>
<dbReference type="InterPro" id="IPR011010">
    <property type="entry name" value="DNA_brk_join_enz"/>
</dbReference>
<evidence type="ECO:0000313" key="3">
    <source>
        <dbReference type="Proteomes" id="UP000772434"/>
    </source>
</evidence>
<dbReference type="Proteomes" id="UP000772434">
    <property type="component" value="Unassembled WGS sequence"/>
</dbReference>
<comment type="caution">
    <text evidence="2">The sequence shown here is derived from an EMBL/GenBank/DDBJ whole genome shotgun (WGS) entry which is preliminary data.</text>
</comment>
<keyword evidence="1" id="KW-0233">DNA recombination</keyword>
<dbReference type="GO" id="GO:0003677">
    <property type="term" value="F:DNA binding"/>
    <property type="evidence" value="ECO:0007669"/>
    <property type="project" value="InterPro"/>
</dbReference>
<dbReference type="EMBL" id="JADNRY010000570">
    <property type="protein sequence ID" value="KAF9039561.1"/>
    <property type="molecule type" value="Genomic_DNA"/>
</dbReference>
<protein>
    <submittedName>
        <fullName evidence="2">Uncharacterized protein</fullName>
    </submittedName>
</protein>
<dbReference type="InterPro" id="IPR013762">
    <property type="entry name" value="Integrase-like_cat_sf"/>
</dbReference>
<reference evidence="2" key="1">
    <citation type="submission" date="2020-11" db="EMBL/GenBank/DDBJ databases">
        <authorList>
            <consortium name="DOE Joint Genome Institute"/>
            <person name="Ahrendt S."/>
            <person name="Riley R."/>
            <person name="Andreopoulos W."/>
            <person name="Labutti K."/>
            <person name="Pangilinan J."/>
            <person name="Ruiz-Duenas F.J."/>
            <person name="Barrasa J.M."/>
            <person name="Sanchez-Garcia M."/>
            <person name="Camarero S."/>
            <person name="Miyauchi S."/>
            <person name="Serrano A."/>
            <person name="Linde D."/>
            <person name="Babiker R."/>
            <person name="Drula E."/>
            <person name="Ayuso-Fernandez I."/>
            <person name="Pacheco R."/>
            <person name="Padilla G."/>
            <person name="Ferreira P."/>
            <person name="Barriuso J."/>
            <person name="Kellner H."/>
            <person name="Castanera R."/>
            <person name="Alfaro M."/>
            <person name="Ramirez L."/>
            <person name="Pisabarro A.G."/>
            <person name="Kuo A."/>
            <person name="Tritt A."/>
            <person name="Lipzen A."/>
            <person name="He G."/>
            <person name="Yan M."/>
            <person name="Ng V."/>
            <person name="Cullen D."/>
            <person name="Martin F."/>
            <person name="Rosso M.-N."/>
            <person name="Henrissat B."/>
            <person name="Hibbett D."/>
            <person name="Martinez A.T."/>
            <person name="Grigoriev I.V."/>
        </authorList>
    </citation>
    <scope>NUCLEOTIDE SEQUENCE</scope>
    <source>
        <strain evidence="2">AH 40177</strain>
    </source>
</reference>
<evidence type="ECO:0000256" key="1">
    <source>
        <dbReference type="ARBA" id="ARBA00023172"/>
    </source>
</evidence>